<proteinExistence type="predicted"/>
<protein>
    <submittedName>
        <fullName evidence="1">Uncharacterized protein</fullName>
    </submittedName>
</protein>
<name>A0A0E9TQI2_ANGAN</name>
<organism evidence="1">
    <name type="scientific">Anguilla anguilla</name>
    <name type="common">European freshwater eel</name>
    <name type="synonym">Muraena anguilla</name>
    <dbReference type="NCBI Taxonomy" id="7936"/>
    <lineage>
        <taxon>Eukaryota</taxon>
        <taxon>Metazoa</taxon>
        <taxon>Chordata</taxon>
        <taxon>Craniata</taxon>
        <taxon>Vertebrata</taxon>
        <taxon>Euteleostomi</taxon>
        <taxon>Actinopterygii</taxon>
        <taxon>Neopterygii</taxon>
        <taxon>Teleostei</taxon>
        <taxon>Anguilliformes</taxon>
        <taxon>Anguillidae</taxon>
        <taxon>Anguilla</taxon>
    </lineage>
</organism>
<sequence length="16" mass="1819">MQCTADGEVLQLRHCD</sequence>
<reference evidence="1" key="2">
    <citation type="journal article" date="2015" name="Fish Shellfish Immunol.">
        <title>Early steps in the European eel (Anguilla anguilla)-Vibrio vulnificus interaction in the gills: Role of the RtxA13 toxin.</title>
        <authorList>
            <person name="Callol A."/>
            <person name="Pajuelo D."/>
            <person name="Ebbesson L."/>
            <person name="Teles M."/>
            <person name="MacKenzie S."/>
            <person name="Amaro C."/>
        </authorList>
    </citation>
    <scope>NUCLEOTIDE SEQUENCE</scope>
</reference>
<dbReference type="AlphaFoldDB" id="A0A0E9TQI2"/>
<evidence type="ECO:0000313" key="1">
    <source>
        <dbReference type="EMBL" id="JAH55974.1"/>
    </source>
</evidence>
<reference evidence="1" key="1">
    <citation type="submission" date="2014-11" db="EMBL/GenBank/DDBJ databases">
        <authorList>
            <person name="Amaro Gonzalez C."/>
        </authorList>
    </citation>
    <scope>NUCLEOTIDE SEQUENCE</scope>
</reference>
<accession>A0A0E9TQI2</accession>
<dbReference type="EMBL" id="GBXM01052603">
    <property type="protein sequence ID" value="JAH55974.1"/>
    <property type="molecule type" value="Transcribed_RNA"/>
</dbReference>